<organism evidence="1">
    <name type="scientific">bioreactor metagenome</name>
    <dbReference type="NCBI Taxonomy" id="1076179"/>
    <lineage>
        <taxon>unclassified sequences</taxon>
        <taxon>metagenomes</taxon>
        <taxon>ecological metagenomes</taxon>
    </lineage>
</organism>
<name>A0A644X2J4_9ZZZZ</name>
<comment type="caution">
    <text evidence="1">The sequence shown here is derived from an EMBL/GenBank/DDBJ whole genome shotgun (WGS) entry which is preliminary data.</text>
</comment>
<reference evidence="1" key="1">
    <citation type="submission" date="2019-08" db="EMBL/GenBank/DDBJ databases">
        <authorList>
            <person name="Kucharzyk K."/>
            <person name="Murdoch R.W."/>
            <person name="Higgins S."/>
            <person name="Loffler F."/>
        </authorList>
    </citation>
    <scope>NUCLEOTIDE SEQUENCE</scope>
</reference>
<gene>
    <name evidence="1" type="ORF">SDC9_56322</name>
</gene>
<proteinExistence type="predicted"/>
<dbReference type="AlphaFoldDB" id="A0A644X2J4"/>
<protein>
    <submittedName>
        <fullName evidence="1">Uncharacterized protein</fullName>
    </submittedName>
</protein>
<accession>A0A644X2J4</accession>
<evidence type="ECO:0000313" key="1">
    <source>
        <dbReference type="EMBL" id="MPM09998.1"/>
    </source>
</evidence>
<sequence>MGAKKSFGLNGKQRIAFQTDVDGCTAVQDSLIDNFKTTQSIVNSIIDIFGKQNSAGSNFDTSLRNVHGIEGYFVADR</sequence>
<dbReference type="EMBL" id="VSSQ01001638">
    <property type="protein sequence ID" value="MPM09998.1"/>
    <property type="molecule type" value="Genomic_DNA"/>
</dbReference>